<evidence type="ECO:0000256" key="3">
    <source>
        <dbReference type="ARBA" id="ARBA00022475"/>
    </source>
</evidence>
<keyword evidence="10 14" id="KW-0573">Peptidoglycan synthesis</keyword>
<organism evidence="17 18">
    <name type="scientific">Nitrosomonas communis</name>
    <dbReference type="NCBI Taxonomy" id="44574"/>
    <lineage>
        <taxon>Bacteria</taxon>
        <taxon>Pseudomonadati</taxon>
        <taxon>Pseudomonadota</taxon>
        <taxon>Betaproteobacteria</taxon>
        <taxon>Nitrosomonadales</taxon>
        <taxon>Nitrosomonadaceae</taxon>
        <taxon>Nitrosomonas</taxon>
    </lineage>
</organism>
<keyword evidence="14" id="KW-0862">Zinc</keyword>
<protein>
    <recommendedName>
        <fullName evidence="14">Peptidoglycan D,D-transpeptidase MrdA</fullName>
        <ecNumber evidence="14">3.4.16.4</ecNumber>
    </recommendedName>
    <alternativeName>
        <fullName evidence="14">Penicillin-binding protein 2</fullName>
        <shortName evidence="14">PBP-2</shortName>
    </alternativeName>
</protein>
<dbReference type="InterPro" id="IPR001460">
    <property type="entry name" value="PCN-bd_Tpept"/>
</dbReference>
<dbReference type="InterPro" id="IPR050515">
    <property type="entry name" value="Beta-lactam/transpept"/>
</dbReference>
<evidence type="ECO:0000313" key="18">
    <source>
        <dbReference type="Proteomes" id="UP000183454"/>
    </source>
</evidence>
<dbReference type="InterPro" id="IPR036138">
    <property type="entry name" value="PBP_dimer_sf"/>
</dbReference>
<keyword evidence="4 14" id="KW-0997">Cell inner membrane</keyword>
<dbReference type="PANTHER" id="PTHR30627">
    <property type="entry name" value="PEPTIDOGLYCAN D,D-TRANSPEPTIDASE"/>
    <property type="match status" value="1"/>
</dbReference>
<gene>
    <name evidence="14" type="primary">mrdA</name>
    <name evidence="17" type="ORF">SAMN05421882_100893</name>
</gene>
<evidence type="ECO:0000256" key="9">
    <source>
        <dbReference type="ARBA" id="ARBA00022960"/>
    </source>
</evidence>
<comment type="catalytic activity">
    <reaction evidence="14">
        <text>Preferential cleavage: (Ac)2-L-Lys-D-Ala-|-D-Ala. Also transpeptidation of peptidyl-alanyl moieties that are N-acyl substituents of D-alanine.</text>
        <dbReference type="EC" id="3.4.16.4"/>
    </reaction>
</comment>
<reference evidence="17 18" key="1">
    <citation type="submission" date="2016-10" db="EMBL/GenBank/DDBJ databases">
        <authorList>
            <person name="de Groot N.N."/>
        </authorList>
    </citation>
    <scope>NUCLEOTIDE SEQUENCE [LARGE SCALE GENOMIC DNA]</scope>
    <source>
        <strain evidence="17 18">Nm110</strain>
    </source>
</reference>
<keyword evidence="11 14" id="KW-1133">Transmembrane helix</keyword>
<evidence type="ECO:0000259" key="15">
    <source>
        <dbReference type="Pfam" id="PF00905"/>
    </source>
</evidence>
<evidence type="ECO:0000256" key="5">
    <source>
        <dbReference type="ARBA" id="ARBA00022645"/>
    </source>
</evidence>
<dbReference type="EMBL" id="FNNH01000008">
    <property type="protein sequence ID" value="SDW35594.1"/>
    <property type="molecule type" value="Genomic_DNA"/>
</dbReference>
<feature type="binding site" evidence="14">
    <location>
        <position position="369"/>
    </location>
    <ligand>
        <name>Zn(2+)</name>
        <dbReference type="ChEBI" id="CHEBI:29105"/>
    </ligand>
</feature>
<comment type="cofactor">
    <cofactor evidence="14">
        <name>Zn(2+)</name>
        <dbReference type="ChEBI" id="CHEBI:29105"/>
    </cofactor>
    <text evidence="14">Binds one Zn(2+) ion per subunit.</text>
</comment>
<feature type="binding site" evidence="14">
    <location>
        <position position="375"/>
    </location>
    <ligand>
        <name>Zn(2+)</name>
        <dbReference type="ChEBI" id="CHEBI:29105"/>
    </ligand>
</feature>
<evidence type="ECO:0000256" key="6">
    <source>
        <dbReference type="ARBA" id="ARBA00022670"/>
    </source>
</evidence>
<keyword evidence="9 14" id="KW-0133">Cell shape</keyword>
<feature type="transmembrane region" description="Helical" evidence="14">
    <location>
        <begin position="21"/>
        <end position="41"/>
    </location>
</feature>
<comment type="similarity">
    <text evidence="14">Belongs to the transpeptidase family. MrdA subfamily.</text>
</comment>
<dbReference type="InterPro" id="IPR017790">
    <property type="entry name" value="Penicillin-binding_protein_2"/>
</dbReference>
<keyword evidence="7 14" id="KW-0812">Transmembrane</keyword>
<comment type="pathway">
    <text evidence="14">Cell wall biogenesis; peptidoglycan biosynthesis.</text>
</comment>
<comment type="function">
    <text evidence="14">Catalyzes cross-linking of the peptidoglycan cell wall.</text>
</comment>
<dbReference type="Pfam" id="PF00905">
    <property type="entry name" value="Transpeptidase"/>
    <property type="match status" value="1"/>
</dbReference>
<evidence type="ECO:0000256" key="1">
    <source>
        <dbReference type="ARBA" id="ARBA00004167"/>
    </source>
</evidence>
<dbReference type="InterPro" id="IPR012338">
    <property type="entry name" value="Beta-lactam/transpept-like"/>
</dbReference>
<evidence type="ECO:0000256" key="12">
    <source>
        <dbReference type="ARBA" id="ARBA00023136"/>
    </source>
</evidence>
<keyword evidence="5 14" id="KW-0121">Carboxypeptidase</keyword>
<dbReference type="SUPFAM" id="SSF56601">
    <property type="entry name" value="beta-lactamase/transpeptidase-like"/>
    <property type="match status" value="1"/>
</dbReference>
<feature type="binding site" evidence="14">
    <location>
        <position position="388"/>
    </location>
    <ligand>
        <name>Zn(2+)</name>
        <dbReference type="ChEBI" id="CHEBI:29105"/>
    </ligand>
</feature>
<dbReference type="PANTHER" id="PTHR30627:SF2">
    <property type="entry name" value="PEPTIDOGLYCAN D,D-TRANSPEPTIDASE MRDA"/>
    <property type="match status" value="1"/>
</dbReference>
<dbReference type="GO" id="GO:0008360">
    <property type="term" value="P:regulation of cell shape"/>
    <property type="evidence" value="ECO:0007669"/>
    <property type="project" value="UniProtKB-KW"/>
</dbReference>
<keyword evidence="3 14" id="KW-1003">Cell membrane</keyword>
<dbReference type="GO" id="GO:0005886">
    <property type="term" value="C:plasma membrane"/>
    <property type="evidence" value="ECO:0007669"/>
    <property type="project" value="UniProtKB-SubCell"/>
</dbReference>
<evidence type="ECO:0000256" key="2">
    <source>
        <dbReference type="ARBA" id="ARBA00004236"/>
    </source>
</evidence>
<proteinExistence type="inferred from homology"/>
<feature type="domain" description="Penicillin-binding protein transpeptidase" evidence="15">
    <location>
        <begin position="271"/>
        <end position="609"/>
    </location>
</feature>
<keyword evidence="14" id="KW-0479">Metal-binding</keyword>
<keyword evidence="13 14" id="KW-0961">Cell wall biogenesis/degradation</keyword>
<evidence type="ECO:0000256" key="4">
    <source>
        <dbReference type="ARBA" id="ARBA00022519"/>
    </source>
</evidence>
<dbReference type="NCBIfam" id="TIGR03423">
    <property type="entry name" value="pbp2_mrdA"/>
    <property type="match status" value="1"/>
</dbReference>
<keyword evidence="8 14" id="KW-0378">Hydrolase</keyword>
<dbReference type="GO" id="GO:0008658">
    <property type="term" value="F:penicillin binding"/>
    <property type="evidence" value="ECO:0007669"/>
    <property type="project" value="InterPro"/>
</dbReference>
<evidence type="ECO:0000256" key="10">
    <source>
        <dbReference type="ARBA" id="ARBA00022984"/>
    </source>
</evidence>
<dbReference type="Gene3D" id="3.30.1390.30">
    <property type="entry name" value="Penicillin-binding protein 2a, domain 3"/>
    <property type="match status" value="1"/>
</dbReference>
<dbReference type="GO" id="GO:0006508">
    <property type="term" value="P:proteolysis"/>
    <property type="evidence" value="ECO:0007669"/>
    <property type="project" value="UniProtKB-KW"/>
</dbReference>
<dbReference type="Gene3D" id="3.40.710.10">
    <property type="entry name" value="DD-peptidase/beta-lactamase superfamily"/>
    <property type="match status" value="1"/>
</dbReference>
<sequence length="631" mass="70580">MNYVVELRNHLRELRDFHIRLAIAAGFVVLLFCLLLARFFYLQVLRSEHYTTLAEANRIAIMPIVPNRGLIFDRNGEILAQNHTTYALEIVPNQVPNLEATIDELATVIEISPEDRRRFNKLRRESTRFSSLPIRLRLSDIEVASFAANRYRFPGMEIKARLLRHYPHAELLSHVIGYIGRISDKDLEQLENNNALENYRGSLHIGRIGLEQSYEKELHGITGFEQVETDAAGRHVRTLSRTPPVAGNDLTLSLDLKLQQAAESAFGDYRGALVAMDPKTGEILAFVSKPGFDPNLFIDGIDHVNWRLLNESIDKPLNNRALRGVYPPGSTFKPFMALAGLELGKRTADYAINDPGYFSLPGSSHRFRDWRPNGHGRVNLHKSLVISCDTYYYTLANDLGINNIFSFIGQFGFGKKTEIDIPGEVTGLLPSSDWKKKRFNQNWFPGDTISVGIGQGYNLATPVQLTFATMLLANNGIAYRPHFVKQVQDNKLGHLYENKPSQMYTLNLKKENVARVRNALVDVTRPGGTAAKAGANAAYTFAGKTGTSQVINIKQGERYVASKIQERHRDHALFIAYAPAEDPQIALTVLVENGGSGGSTAAPIARQVLDYFLLGKTPEPMPAEKENTRSH</sequence>
<dbReference type="Pfam" id="PF03717">
    <property type="entry name" value="PBP_dimer"/>
    <property type="match status" value="1"/>
</dbReference>
<dbReference type="Proteomes" id="UP000183454">
    <property type="component" value="Unassembled WGS sequence"/>
</dbReference>
<keyword evidence="12 14" id="KW-0472">Membrane</keyword>
<evidence type="ECO:0000256" key="14">
    <source>
        <dbReference type="HAMAP-Rule" id="MF_02081"/>
    </source>
</evidence>
<dbReference type="GO" id="GO:0071555">
    <property type="term" value="P:cell wall organization"/>
    <property type="evidence" value="ECO:0007669"/>
    <property type="project" value="UniProtKB-KW"/>
</dbReference>
<dbReference type="RefSeq" id="WP_074666094.1">
    <property type="nucleotide sequence ID" value="NZ_FNNH01000008.1"/>
</dbReference>
<evidence type="ECO:0000256" key="8">
    <source>
        <dbReference type="ARBA" id="ARBA00022801"/>
    </source>
</evidence>
<feature type="domain" description="Penicillin-binding protein dimerisation" evidence="16">
    <location>
        <begin position="64"/>
        <end position="239"/>
    </location>
</feature>
<dbReference type="FunFam" id="3.40.710.10:FF:000024">
    <property type="entry name" value="Penicillin-binding protein 2"/>
    <property type="match status" value="1"/>
</dbReference>
<dbReference type="AlphaFoldDB" id="A0A1H2SX50"/>
<evidence type="ECO:0000259" key="16">
    <source>
        <dbReference type="Pfam" id="PF03717"/>
    </source>
</evidence>
<accession>A0A1H2SX50</accession>
<evidence type="ECO:0000256" key="7">
    <source>
        <dbReference type="ARBA" id="ARBA00022692"/>
    </source>
</evidence>
<dbReference type="UniPathway" id="UPA00219"/>
<feature type="binding site" evidence="14">
    <location>
        <position position="354"/>
    </location>
    <ligand>
        <name>Zn(2+)</name>
        <dbReference type="ChEBI" id="CHEBI:29105"/>
    </ligand>
</feature>
<dbReference type="GO" id="GO:0009002">
    <property type="term" value="F:serine-type D-Ala-D-Ala carboxypeptidase activity"/>
    <property type="evidence" value="ECO:0007669"/>
    <property type="project" value="UniProtKB-UniRule"/>
</dbReference>
<dbReference type="Gene3D" id="3.90.1310.10">
    <property type="entry name" value="Penicillin-binding protein 2a (Domain 2)"/>
    <property type="match status" value="1"/>
</dbReference>
<comment type="subcellular location">
    <subcellularLocation>
        <location evidence="14">Cell inner membrane</location>
        <topology evidence="14">Single-pass membrane protein</topology>
    </subcellularLocation>
    <subcellularLocation>
        <location evidence="2">Cell membrane</location>
    </subcellularLocation>
    <subcellularLocation>
        <location evidence="1">Membrane</location>
        <topology evidence="1">Single-pass membrane protein</topology>
    </subcellularLocation>
</comment>
<feature type="active site" description="Acyl-ester intermediate" evidence="14">
    <location>
        <position position="330"/>
    </location>
</feature>
<dbReference type="InterPro" id="IPR005311">
    <property type="entry name" value="PBP_dimer"/>
</dbReference>
<dbReference type="EC" id="3.4.16.4" evidence="14"/>
<dbReference type="GO" id="GO:0071972">
    <property type="term" value="F:peptidoglycan L,D-transpeptidase activity"/>
    <property type="evidence" value="ECO:0007669"/>
    <property type="project" value="TreeGrafter"/>
</dbReference>
<evidence type="ECO:0000313" key="17">
    <source>
        <dbReference type="EMBL" id="SDW35594.1"/>
    </source>
</evidence>
<keyword evidence="6 14" id="KW-0645">Protease</keyword>
<name>A0A1H2SX50_9PROT</name>
<dbReference type="GO" id="GO:0008270">
    <property type="term" value="F:zinc ion binding"/>
    <property type="evidence" value="ECO:0007669"/>
    <property type="project" value="UniProtKB-UniRule"/>
</dbReference>
<evidence type="ECO:0000256" key="13">
    <source>
        <dbReference type="ARBA" id="ARBA00023316"/>
    </source>
</evidence>
<dbReference type="SUPFAM" id="SSF56519">
    <property type="entry name" value="Penicillin binding protein dimerisation domain"/>
    <property type="match status" value="1"/>
</dbReference>
<evidence type="ECO:0000256" key="11">
    <source>
        <dbReference type="ARBA" id="ARBA00022989"/>
    </source>
</evidence>
<dbReference type="HAMAP" id="MF_02081">
    <property type="entry name" value="MrdA_transpept"/>
    <property type="match status" value="1"/>
</dbReference>
<dbReference type="GO" id="GO:0009252">
    <property type="term" value="P:peptidoglycan biosynthetic process"/>
    <property type="evidence" value="ECO:0007669"/>
    <property type="project" value="UniProtKB-UniRule"/>
</dbReference>